<dbReference type="SUPFAM" id="SSF48264">
    <property type="entry name" value="Cytochrome P450"/>
    <property type="match status" value="1"/>
</dbReference>
<accession>V2WNC6</accession>
<comment type="subcellular location">
    <subcellularLocation>
        <location evidence="2">Membrane</location>
    </subcellularLocation>
</comment>
<gene>
    <name evidence="15" type="ORF">Moror_16928</name>
</gene>
<dbReference type="EMBL" id="AWSO01001688">
    <property type="protein sequence ID" value="ESK83072.1"/>
    <property type="molecule type" value="Genomic_DNA"/>
</dbReference>
<evidence type="ECO:0000313" key="16">
    <source>
        <dbReference type="Proteomes" id="UP000017559"/>
    </source>
</evidence>
<comment type="pathway">
    <text evidence="3">Secondary metabolite biosynthesis; terpenoid biosynthesis.</text>
</comment>
<evidence type="ECO:0000256" key="9">
    <source>
        <dbReference type="ARBA" id="ARBA00023002"/>
    </source>
</evidence>
<feature type="binding site" description="axial binding residue" evidence="13">
    <location>
        <position position="479"/>
    </location>
    <ligand>
        <name>heme</name>
        <dbReference type="ChEBI" id="CHEBI:30413"/>
    </ligand>
    <ligandPart>
        <name>Fe</name>
        <dbReference type="ChEBI" id="CHEBI:18248"/>
    </ligandPart>
</feature>
<dbReference type="OrthoDB" id="1470350at2759"/>
<dbReference type="InterPro" id="IPR002403">
    <property type="entry name" value="Cyt_P450_E_grp-IV"/>
</dbReference>
<keyword evidence="8 14" id="KW-1133">Transmembrane helix</keyword>
<dbReference type="GO" id="GO:0020037">
    <property type="term" value="F:heme binding"/>
    <property type="evidence" value="ECO:0007669"/>
    <property type="project" value="InterPro"/>
</dbReference>
<dbReference type="InterPro" id="IPR001128">
    <property type="entry name" value="Cyt_P450"/>
</dbReference>
<dbReference type="PRINTS" id="PR00385">
    <property type="entry name" value="P450"/>
</dbReference>
<evidence type="ECO:0000256" key="8">
    <source>
        <dbReference type="ARBA" id="ARBA00022989"/>
    </source>
</evidence>
<dbReference type="GO" id="GO:0004497">
    <property type="term" value="F:monooxygenase activity"/>
    <property type="evidence" value="ECO:0007669"/>
    <property type="project" value="UniProtKB-KW"/>
</dbReference>
<dbReference type="AlphaFoldDB" id="V2WNC6"/>
<organism evidence="15 16">
    <name type="scientific">Moniliophthora roreri (strain MCA 2997)</name>
    <name type="common">Cocoa frosty pod rot fungus</name>
    <name type="synonym">Crinipellis roreri</name>
    <dbReference type="NCBI Taxonomy" id="1381753"/>
    <lineage>
        <taxon>Eukaryota</taxon>
        <taxon>Fungi</taxon>
        <taxon>Dikarya</taxon>
        <taxon>Basidiomycota</taxon>
        <taxon>Agaricomycotina</taxon>
        <taxon>Agaricomycetes</taxon>
        <taxon>Agaricomycetidae</taxon>
        <taxon>Agaricales</taxon>
        <taxon>Marasmiineae</taxon>
        <taxon>Marasmiaceae</taxon>
        <taxon>Moniliophthora</taxon>
    </lineage>
</organism>
<evidence type="ECO:0000256" key="14">
    <source>
        <dbReference type="SAM" id="Phobius"/>
    </source>
</evidence>
<keyword evidence="16" id="KW-1185">Reference proteome</keyword>
<keyword evidence="7 13" id="KW-0479">Metal-binding</keyword>
<evidence type="ECO:0000256" key="7">
    <source>
        <dbReference type="ARBA" id="ARBA00022723"/>
    </source>
</evidence>
<dbReference type="Pfam" id="PF00067">
    <property type="entry name" value="p450"/>
    <property type="match status" value="1"/>
</dbReference>
<evidence type="ECO:0000256" key="2">
    <source>
        <dbReference type="ARBA" id="ARBA00004370"/>
    </source>
</evidence>
<evidence type="ECO:0000256" key="11">
    <source>
        <dbReference type="ARBA" id="ARBA00023033"/>
    </source>
</evidence>
<keyword evidence="10 13" id="KW-0408">Iron</keyword>
<dbReference type="Proteomes" id="UP000017559">
    <property type="component" value="Unassembled WGS sequence"/>
</dbReference>
<keyword evidence="5 13" id="KW-0349">Heme</keyword>
<dbReference type="GO" id="GO:0005506">
    <property type="term" value="F:iron ion binding"/>
    <property type="evidence" value="ECO:0007669"/>
    <property type="project" value="InterPro"/>
</dbReference>
<evidence type="ECO:0000256" key="1">
    <source>
        <dbReference type="ARBA" id="ARBA00001971"/>
    </source>
</evidence>
<proteinExistence type="inferred from homology"/>
<evidence type="ECO:0000256" key="13">
    <source>
        <dbReference type="PIRSR" id="PIRSR602403-1"/>
    </source>
</evidence>
<evidence type="ECO:0000256" key="10">
    <source>
        <dbReference type="ARBA" id="ARBA00023004"/>
    </source>
</evidence>
<dbReference type="InterPro" id="IPR036396">
    <property type="entry name" value="Cyt_P450_sf"/>
</dbReference>
<dbReference type="STRING" id="1381753.V2WNC6"/>
<keyword evidence="6 14" id="KW-0812">Transmembrane</keyword>
<comment type="caution">
    <text evidence="15">The sequence shown here is derived from an EMBL/GenBank/DDBJ whole genome shotgun (WGS) entry which is preliminary data.</text>
</comment>
<feature type="transmembrane region" description="Helical" evidence="14">
    <location>
        <begin position="6"/>
        <end position="23"/>
    </location>
</feature>
<evidence type="ECO:0000256" key="4">
    <source>
        <dbReference type="ARBA" id="ARBA00010617"/>
    </source>
</evidence>
<keyword evidence="9" id="KW-0560">Oxidoreductase</keyword>
<keyword evidence="12 14" id="KW-0472">Membrane</keyword>
<reference evidence="15 16" key="1">
    <citation type="journal article" date="2014" name="BMC Genomics">
        <title>Genome and secretome analysis of the hemibiotrophic fungal pathogen, Moniliophthora roreri, which causes frosty pod rot disease of cacao: mechanisms of the biotrophic and necrotrophic phases.</title>
        <authorList>
            <person name="Meinhardt L.W."/>
            <person name="Costa G.G.L."/>
            <person name="Thomazella D.P.T."/>
            <person name="Teixeira P.J.P.L."/>
            <person name="Carazzolle M.F."/>
            <person name="Schuster S.C."/>
            <person name="Carlson J.E."/>
            <person name="Guiltinan M.J."/>
            <person name="Mieczkowski P."/>
            <person name="Farmer A."/>
            <person name="Ramaraj T."/>
            <person name="Crozier J."/>
            <person name="Davis R.E."/>
            <person name="Shao J."/>
            <person name="Melnick R.L."/>
            <person name="Pereira G.A.G."/>
            <person name="Bailey B.A."/>
        </authorList>
    </citation>
    <scope>NUCLEOTIDE SEQUENCE [LARGE SCALE GENOMIC DNA]</scope>
    <source>
        <strain evidence="15 16">MCA 2997</strain>
    </source>
</reference>
<dbReference type="GO" id="GO:0016020">
    <property type="term" value="C:membrane"/>
    <property type="evidence" value="ECO:0007669"/>
    <property type="project" value="UniProtKB-SubCell"/>
</dbReference>
<comment type="cofactor">
    <cofactor evidence="1 13">
        <name>heme</name>
        <dbReference type="ChEBI" id="CHEBI:30413"/>
    </cofactor>
</comment>
<sequence>MLTTTDLVVVGVTVFLTLYFVKFSKPISFLKKLPTPQNASWLTGHLEPLFDPLGFSFHENVVRDYGGVIKLKTLFGGDQLYVTDPRALNHVVMNDGDIFDISPMSVALNLTLFGKGLSGVTGSHHKKQRKILNPIFSANYLKGLVPLFHEVGLELQEMLTSRIGEKQGATVDVLKLISCASLELITRGALGHSFGNLEADAPFRHTAKSLMPTLSDVRVGIPLLPNLRKLGTPSVQRWLVERIPSAPVQSIKNIIDTFQDTAYMMYDGHAKKLRSGVANEEKNMMSLLFEANARAAENERLSQEEVMGLMSLVTFAGLDSTSGAISRIIHMLSENPEMQEHLRREIIDSGVTQNMSTTGDLNNLPFLDAIVKETLRLFPPLITVDRVRIRAVKDTVLPLLKPIQLEDGTMADSLPIKKGTPLWIGIAMANRSPEVWGPDATEFKPERWLDAANPVADKDARLPGAWSSIMTFLGGPRTCIGYRFALLEIKVIISGLIEKFHFEPSSERINWRLDAISGPHVEGESDVGPRMPLKVSFIGTK</sequence>
<dbReference type="PANTHER" id="PTHR24305">
    <property type="entry name" value="CYTOCHROME P450"/>
    <property type="match status" value="1"/>
</dbReference>
<dbReference type="PANTHER" id="PTHR24305:SF166">
    <property type="entry name" value="CYTOCHROME P450 12A4, MITOCHONDRIAL-RELATED"/>
    <property type="match status" value="1"/>
</dbReference>
<dbReference type="GO" id="GO:0016705">
    <property type="term" value="F:oxidoreductase activity, acting on paired donors, with incorporation or reduction of molecular oxygen"/>
    <property type="evidence" value="ECO:0007669"/>
    <property type="project" value="InterPro"/>
</dbReference>
<evidence type="ECO:0000313" key="15">
    <source>
        <dbReference type="EMBL" id="ESK83072.1"/>
    </source>
</evidence>
<dbReference type="InterPro" id="IPR050121">
    <property type="entry name" value="Cytochrome_P450_monoxygenase"/>
</dbReference>
<evidence type="ECO:0000256" key="5">
    <source>
        <dbReference type="ARBA" id="ARBA00022617"/>
    </source>
</evidence>
<dbReference type="Gene3D" id="1.10.630.10">
    <property type="entry name" value="Cytochrome P450"/>
    <property type="match status" value="1"/>
</dbReference>
<dbReference type="KEGG" id="mrr:Moror_16928"/>
<protein>
    <submittedName>
        <fullName evidence="15">Cytochrome p450</fullName>
    </submittedName>
</protein>
<evidence type="ECO:0000256" key="12">
    <source>
        <dbReference type="ARBA" id="ARBA00023136"/>
    </source>
</evidence>
<keyword evidence="11" id="KW-0503">Monooxygenase</keyword>
<dbReference type="PRINTS" id="PR00465">
    <property type="entry name" value="EP450IV"/>
</dbReference>
<evidence type="ECO:0000256" key="6">
    <source>
        <dbReference type="ARBA" id="ARBA00022692"/>
    </source>
</evidence>
<evidence type="ECO:0000256" key="3">
    <source>
        <dbReference type="ARBA" id="ARBA00004721"/>
    </source>
</evidence>
<comment type="similarity">
    <text evidence="4">Belongs to the cytochrome P450 family.</text>
</comment>
<dbReference type="HOGENOM" id="CLU_001570_5_11_1"/>
<name>V2WNC6_MONRO</name>